<feature type="domain" description="DUF6950" evidence="1">
    <location>
        <begin position="10"/>
        <end position="135"/>
    </location>
</feature>
<organism evidence="2">
    <name type="scientific">Alloyangia sp. H15</name>
    <dbReference type="NCBI Taxonomy" id="3029062"/>
    <lineage>
        <taxon>Bacteria</taxon>
        <taxon>Pseudomonadati</taxon>
        <taxon>Pseudomonadota</taxon>
        <taxon>Alphaproteobacteria</taxon>
        <taxon>Rhodobacterales</taxon>
        <taxon>Roseobacteraceae</taxon>
        <taxon>Alloyangia</taxon>
    </lineage>
</organism>
<gene>
    <name evidence="2" type="ORF">PVT71_13590</name>
</gene>
<sequence length="136" mass="13788">MARVITAEEVVAAAFDAMAGPFGWDGASDCSATACAAFETLTGLDLMRGLRGAYGTQAEALALIRARGGFLALWSAQAALCGLAAGAPETGAIGVIRTETMAGRALGLCVRPGLWAAKSPKGAALTPAIMERCWNA</sequence>
<evidence type="ECO:0000259" key="1">
    <source>
        <dbReference type="Pfam" id="PF22262"/>
    </source>
</evidence>
<name>A0AAU8AG79_9RHOB</name>
<dbReference type="Pfam" id="PF22262">
    <property type="entry name" value="DUF6950"/>
    <property type="match status" value="1"/>
</dbReference>
<protein>
    <recommendedName>
        <fullName evidence="1">DUF6950 domain-containing protein</fullName>
    </recommendedName>
</protein>
<proteinExistence type="predicted"/>
<dbReference type="RefSeq" id="WP_353472319.1">
    <property type="nucleotide sequence ID" value="NZ_CP123384.1"/>
</dbReference>
<dbReference type="EMBL" id="CP123384">
    <property type="protein sequence ID" value="XCC93498.1"/>
    <property type="molecule type" value="Genomic_DNA"/>
</dbReference>
<dbReference type="InterPro" id="IPR053802">
    <property type="entry name" value="DUF6950"/>
</dbReference>
<reference evidence="2" key="1">
    <citation type="submission" date="2023-02" db="EMBL/GenBank/DDBJ databases">
        <title>Description and genomic characterization of Salipiger bruguierae sp. nov., isolated from the sediment of mangrove plant Bruguiera sexangula.</title>
        <authorList>
            <person name="Long M."/>
        </authorList>
    </citation>
    <scope>NUCLEOTIDE SEQUENCE</scope>
    <source>
        <strain evidence="2">H15</strain>
    </source>
</reference>
<evidence type="ECO:0000313" key="2">
    <source>
        <dbReference type="EMBL" id="XCC93498.1"/>
    </source>
</evidence>
<dbReference type="AlphaFoldDB" id="A0AAU8AG79"/>
<accession>A0AAU8AG79</accession>